<evidence type="ECO:0000259" key="5">
    <source>
        <dbReference type="Pfam" id="PF01420"/>
    </source>
</evidence>
<evidence type="ECO:0000313" key="7">
    <source>
        <dbReference type="Proteomes" id="UP000244727"/>
    </source>
</evidence>
<keyword evidence="3" id="KW-0238">DNA-binding</keyword>
<feature type="domain" description="Type I restriction modification DNA specificity" evidence="5">
    <location>
        <begin position="225"/>
        <end position="400"/>
    </location>
</feature>
<evidence type="ECO:0000256" key="1">
    <source>
        <dbReference type="ARBA" id="ARBA00010923"/>
    </source>
</evidence>
<feature type="domain" description="Type I restriction modification DNA specificity" evidence="5">
    <location>
        <begin position="76"/>
        <end position="190"/>
    </location>
</feature>
<reference evidence="6 7" key="1">
    <citation type="submission" date="2018-04" db="EMBL/GenBank/DDBJ databases">
        <title>Halococcoides cellulosivorans gen. nov., sp. nov., an extremely halophilic cellulose-utilizing haloarchaeon from hypersaline lakes.</title>
        <authorList>
            <person name="Sorokin D.Y."/>
            <person name="Toshchakov S.V."/>
            <person name="Samarov N.I."/>
            <person name="Korzhenkov A."/>
            <person name="Kublanov I.V."/>
        </authorList>
    </citation>
    <scope>NUCLEOTIDE SEQUENCE [LARGE SCALE GENOMIC DNA]</scope>
    <source>
        <strain evidence="6 7">HArcel1</strain>
    </source>
</reference>
<dbReference type="SUPFAM" id="SSF116734">
    <property type="entry name" value="DNA methylase specificity domain"/>
    <property type="match status" value="2"/>
</dbReference>
<name>A0A2R4WYC4_9EURY</name>
<dbReference type="REBASE" id="249329">
    <property type="entry name" value="S.Har11ORF1795P"/>
</dbReference>
<dbReference type="CDD" id="cd17246">
    <property type="entry name" value="RMtype1_S_SonII-TRD2-CR2_like"/>
    <property type="match status" value="1"/>
</dbReference>
<evidence type="ECO:0000256" key="3">
    <source>
        <dbReference type="ARBA" id="ARBA00023125"/>
    </source>
</evidence>
<protein>
    <recommendedName>
        <fullName evidence="5">Type I restriction modification DNA specificity domain-containing protein</fullName>
    </recommendedName>
</protein>
<evidence type="ECO:0000313" key="6">
    <source>
        <dbReference type="EMBL" id="AWB26533.1"/>
    </source>
</evidence>
<evidence type="ECO:0000256" key="2">
    <source>
        <dbReference type="ARBA" id="ARBA00022747"/>
    </source>
</evidence>
<dbReference type="KEGG" id="harc:HARCEL1_01800"/>
<evidence type="ECO:0000256" key="4">
    <source>
        <dbReference type="SAM" id="MobiDB-lite"/>
    </source>
</evidence>
<dbReference type="InterPro" id="IPR044946">
    <property type="entry name" value="Restrct_endonuc_typeI_TRD_sf"/>
</dbReference>
<dbReference type="InterPro" id="IPR052021">
    <property type="entry name" value="Type-I_RS_S_subunit"/>
</dbReference>
<dbReference type="PANTHER" id="PTHR30408">
    <property type="entry name" value="TYPE-1 RESTRICTION ENZYME ECOKI SPECIFICITY PROTEIN"/>
    <property type="match status" value="1"/>
</dbReference>
<feature type="region of interest" description="Disordered" evidence="4">
    <location>
        <begin position="1"/>
        <end position="23"/>
    </location>
</feature>
<keyword evidence="2" id="KW-0680">Restriction system</keyword>
<dbReference type="PANTHER" id="PTHR30408:SF12">
    <property type="entry name" value="TYPE I RESTRICTION ENZYME MJAVIII SPECIFICITY SUBUNIT"/>
    <property type="match status" value="1"/>
</dbReference>
<accession>A0A2R4WYC4</accession>
<dbReference type="Pfam" id="PF01420">
    <property type="entry name" value="Methylase_S"/>
    <property type="match status" value="2"/>
</dbReference>
<dbReference type="Gene3D" id="1.10.287.1120">
    <property type="entry name" value="Bipartite methylase S protein"/>
    <property type="match status" value="1"/>
</dbReference>
<keyword evidence="7" id="KW-1185">Reference proteome</keyword>
<dbReference type="RefSeq" id="WP_108380902.1">
    <property type="nucleotide sequence ID" value="NZ_CP028858.1"/>
</dbReference>
<dbReference type="Gene3D" id="3.90.220.20">
    <property type="entry name" value="DNA methylase specificity domains"/>
    <property type="match status" value="2"/>
</dbReference>
<organism evidence="6 7">
    <name type="scientific">Halococcoides cellulosivorans</name>
    <dbReference type="NCBI Taxonomy" id="1679096"/>
    <lineage>
        <taxon>Archaea</taxon>
        <taxon>Methanobacteriati</taxon>
        <taxon>Methanobacteriota</taxon>
        <taxon>Stenosarchaea group</taxon>
        <taxon>Halobacteria</taxon>
        <taxon>Halobacteriales</taxon>
        <taxon>Haloarculaceae</taxon>
        <taxon>Halococcoides</taxon>
    </lineage>
</organism>
<dbReference type="AlphaFoldDB" id="A0A2R4WYC4"/>
<dbReference type="InterPro" id="IPR000055">
    <property type="entry name" value="Restrct_endonuc_typeI_TRD"/>
</dbReference>
<dbReference type="GO" id="GO:0003677">
    <property type="term" value="F:DNA binding"/>
    <property type="evidence" value="ECO:0007669"/>
    <property type="project" value="UniProtKB-KW"/>
</dbReference>
<dbReference type="GO" id="GO:0009307">
    <property type="term" value="P:DNA restriction-modification system"/>
    <property type="evidence" value="ECO:0007669"/>
    <property type="project" value="UniProtKB-KW"/>
</dbReference>
<sequence>MSEEATLGEFAQGDESDNQEQEWRNVQLHEIAYKRSDNIDPQEVALEKHVGLEHIDPNRPDPDWESLDDLSSTKRRFEAGDILFAKLRPNLEKSAQPDFEGVASTDIFPIVAESNVNSKWLLYRLSSKPAYDYARRTSAGTRMPRTSWNLFCNFGFDLPPLPEQRKIATVLYTVDRAIEKTEEIKSQIERIRDGVRQDAFSRGIQESGIERSDDGLKETYLGSVPNDWQLRRVDEVCSHVVDCPHSTPDYSEHGTPVVRTSEIEDGRYYPDESPRVDEEGYQKRVSRLEPKPGDVVFTREAPIGEAFKISEGMKLCLGQRLMHLRPENGVLDADFLVELLYSDMMQSWFERSARGSTSTHVNVGDIESMEIPVPPIEEQHRIVDILGGFREQLDSERNLLSRYERLKRGLMQDLLSGAVRTTNTDIEVPDDIAQHG</sequence>
<dbReference type="Proteomes" id="UP000244727">
    <property type="component" value="Chromosome"/>
</dbReference>
<gene>
    <name evidence="6" type="ORF">HARCEL1_01800</name>
</gene>
<dbReference type="EMBL" id="CP028858">
    <property type="protein sequence ID" value="AWB26533.1"/>
    <property type="molecule type" value="Genomic_DNA"/>
</dbReference>
<proteinExistence type="inferred from homology"/>
<comment type="similarity">
    <text evidence="1">Belongs to the type-I restriction system S methylase family.</text>
</comment>
<dbReference type="GeneID" id="36511201"/>